<dbReference type="Proteomes" id="UP000316181">
    <property type="component" value="Unassembled WGS sequence"/>
</dbReference>
<dbReference type="OrthoDB" id="5147802at2"/>
<name>A0A542SP02_9MICO</name>
<reference evidence="1 2" key="1">
    <citation type="submission" date="2019-06" db="EMBL/GenBank/DDBJ databases">
        <title>Sequencing the genomes of 1000 actinobacteria strains.</title>
        <authorList>
            <person name="Klenk H.-P."/>
        </authorList>
    </citation>
    <scope>NUCLEOTIDE SEQUENCE [LARGE SCALE GENOMIC DNA]</scope>
    <source>
        <strain evidence="1 2">DSM 10596</strain>
    </source>
</reference>
<comment type="caution">
    <text evidence="1">The sequence shown here is derived from an EMBL/GenBank/DDBJ whole genome shotgun (WGS) entry which is preliminary data.</text>
</comment>
<accession>A0A542SP02</accession>
<keyword evidence="2" id="KW-1185">Reference proteome</keyword>
<protein>
    <submittedName>
        <fullName evidence="1">Uncharacterized protein</fullName>
    </submittedName>
</protein>
<sequence length="66" mass="7290">MGNYDDLTPAEQSWAVADEARGYIANVAMDPLDVDALEARVRRANHLVEPAIVLELISLLREARAN</sequence>
<dbReference type="AlphaFoldDB" id="A0A542SP02"/>
<proteinExistence type="predicted"/>
<dbReference type="EMBL" id="VFNV01000001">
    <property type="protein sequence ID" value="TQK76364.1"/>
    <property type="molecule type" value="Genomic_DNA"/>
</dbReference>
<organism evidence="1 2">
    <name type="scientific">Rarobacter incanus</name>
    <dbReference type="NCBI Taxonomy" id="153494"/>
    <lineage>
        <taxon>Bacteria</taxon>
        <taxon>Bacillati</taxon>
        <taxon>Actinomycetota</taxon>
        <taxon>Actinomycetes</taxon>
        <taxon>Micrococcales</taxon>
        <taxon>Rarobacteraceae</taxon>
        <taxon>Rarobacter</taxon>
    </lineage>
</organism>
<dbReference type="RefSeq" id="WP_142111654.1">
    <property type="nucleotide sequence ID" value="NZ_BAAATB010000002.1"/>
</dbReference>
<evidence type="ECO:0000313" key="1">
    <source>
        <dbReference type="EMBL" id="TQK76364.1"/>
    </source>
</evidence>
<gene>
    <name evidence="1" type="ORF">FB389_1034</name>
</gene>
<evidence type="ECO:0000313" key="2">
    <source>
        <dbReference type="Proteomes" id="UP000316181"/>
    </source>
</evidence>